<accession>A0AAU7U3K1</accession>
<organism evidence="7">
    <name type="scientific">Pantoea sp. BJ2</name>
    <dbReference type="NCBI Taxonomy" id="3141322"/>
    <lineage>
        <taxon>Bacteria</taxon>
        <taxon>Pseudomonadati</taxon>
        <taxon>Pseudomonadota</taxon>
        <taxon>Gammaproteobacteria</taxon>
        <taxon>Enterobacterales</taxon>
        <taxon>Erwiniaceae</taxon>
        <taxon>Pantoea</taxon>
    </lineage>
</organism>
<keyword evidence="3 6" id="KW-0326">Glycosidase</keyword>
<dbReference type="PROSITE" id="PS00653">
    <property type="entry name" value="GLYCOSYL_HYDROL_F1_2"/>
    <property type="match status" value="1"/>
</dbReference>
<dbReference type="InterPro" id="IPR033132">
    <property type="entry name" value="GH_1_N_CS"/>
</dbReference>
<gene>
    <name evidence="7" type="ORF">AAF463_22020</name>
</gene>
<dbReference type="PANTHER" id="PTHR10353:SF122">
    <property type="entry name" value="6-PHOSPHO-BETA-GLUCOSIDASE ASCB-RELATED"/>
    <property type="match status" value="1"/>
</dbReference>
<evidence type="ECO:0000256" key="1">
    <source>
        <dbReference type="ARBA" id="ARBA00010838"/>
    </source>
</evidence>
<comment type="similarity">
    <text evidence="1 5">Belongs to the glycosyl hydrolase 1 family.</text>
</comment>
<name>A0AAU7U3K1_9GAMM</name>
<dbReference type="NCBIfam" id="NF007154">
    <property type="entry name" value="PRK09589.1"/>
    <property type="match status" value="1"/>
</dbReference>
<keyword evidence="2 6" id="KW-0378">Hydrolase</keyword>
<evidence type="ECO:0000256" key="2">
    <source>
        <dbReference type="ARBA" id="ARBA00022801"/>
    </source>
</evidence>
<dbReference type="InterPro" id="IPR018120">
    <property type="entry name" value="Glyco_hydro_1_AS"/>
</dbReference>
<dbReference type="GO" id="GO:0016052">
    <property type="term" value="P:carbohydrate catabolic process"/>
    <property type="evidence" value="ECO:0007669"/>
    <property type="project" value="TreeGrafter"/>
</dbReference>
<geneLocation type="plasmid" evidence="7">
    <name>plasmindA</name>
</geneLocation>
<dbReference type="PROSITE" id="PS00572">
    <property type="entry name" value="GLYCOSYL_HYDROL_F1_1"/>
    <property type="match status" value="1"/>
</dbReference>
<dbReference type="PANTHER" id="PTHR10353">
    <property type="entry name" value="GLYCOSYL HYDROLASE"/>
    <property type="match status" value="1"/>
</dbReference>
<dbReference type="EMBL" id="CP158293">
    <property type="protein sequence ID" value="XBV47424.1"/>
    <property type="molecule type" value="Genomic_DNA"/>
</dbReference>
<dbReference type="GO" id="GO:0005829">
    <property type="term" value="C:cytosol"/>
    <property type="evidence" value="ECO:0007669"/>
    <property type="project" value="TreeGrafter"/>
</dbReference>
<evidence type="ECO:0000256" key="6">
    <source>
        <dbReference type="RuleBase" id="RU004468"/>
    </source>
</evidence>
<dbReference type="EC" id="3.2.1.86" evidence="7"/>
<reference evidence="7" key="1">
    <citation type="submission" date="2024-06" db="EMBL/GenBank/DDBJ databases">
        <title>Multiomics insights into the TNT degradation mechanism by Pantoea sp. BJ2 isolated from an ammunition destruction site.</title>
        <authorList>
            <person name="Luo J."/>
        </authorList>
    </citation>
    <scope>NUCLEOTIDE SEQUENCE</scope>
    <source>
        <strain evidence="7">BJ2</strain>
        <plasmid evidence="7">plasmindA</plasmid>
    </source>
</reference>
<dbReference type="Gene3D" id="3.20.20.80">
    <property type="entry name" value="Glycosidases"/>
    <property type="match status" value="1"/>
</dbReference>
<dbReference type="InterPro" id="IPR017853">
    <property type="entry name" value="GH"/>
</dbReference>
<dbReference type="FunFam" id="3.20.20.80:FF:000004">
    <property type="entry name" value="Beta-glucosidase 6-phospho-beta-glucosidase"/>
    <property type="match status" value="1"/>
</dbReference>
<dbReference type="GO" id="GO:0008706">
    <property type="term" value="F:6-phospho-beta-glucosidase activity"/>
    <property type="evidence" value="ECO:0007669"/>
    <property type="project" value="UniProtKB-EC"/>
</dbReference>
<dbReference type="AlphaFoldDB" id="A0AAU7U3K1"/>
<evidence type="ECO:0000256" key="3">
    <source>
        <dbReference type="ARBA" id="ARBA00023295"/>
    </source>
</evidence>
<dbReference type="Pfam" id="PF00232">
    <property type="entry name" value="Glyco_hydro_1"/>
    <property type="match status" value="1"/>
</dbReference>
<feature type="active site" description="Nucleophile" evidence="4">
    <location>
        <position position="376"/>
    </location>
</feature>
<dbReference type="PRINTS" id="PR00131">
    <property type="entry name" value="GLHYDRLASE1"/>
</dbReference>
<sequence>MMNKPFPENFMWGGAVAAHQVEGAWDKGGKGPSIVDVLTSGAHGVDRVITADIQDDCFYANHEASDFYHRYPEDIALLAEMGFHCFRTSIAWSRIFPRGDEAEPNEEGLRFYDALFDELLKYGIEPVITLSHFEMPNFLVTEYGGWKNRKVLEFFVRFSAVVINRFKHKVKYWMTFNEINNQRNWKTPLFGYCCSGVIFTHEPNPEECMYQVLHHQFVASAQVVKLGHEINPALQIGCMIAMVPLYPFSCHPDDVMYAQEAMRERFLFSDVHMRGHYPAYILNEWQRKGYHIAMEADDAQILREGCADYIGLSYYMSNAVSKENAGSGTALSGFEGSVPNPHVKASDWGWQIDPVGLRYVLNILYERYEKPLFVVENGFGAIDKMDEKGEINDDYRIDYLRAHIEQMKKAVTEDGVDLMGYTPWGCIDCVSFTTGQYSKRYGFIYVNKNDDGSGDFSRLKKKSFDWYRRVIASNGKEL</sequence>
<dbReference type="SUPFAM" id="SSF51445">
    <property type="entry name" value="(Trans)glycosidases"/>
    <property type="match status" value="1"/>
</dbReference>
<dbReference type="InterPro" id="IPR001360">
    <property type="entry name" value="Glyco_hydro_1"/>
</dbReference>
<evidence type="ECO:0000256" key="5">
    <source>
        <dbReference type="RuleBase" id="RU003690"/>
    </source>
</evidence>
<protein>
    <submittedName>
        <fullName evidence="7">6-phospho-beta-glucosidase</fullName>
        <ecNumber evidence="7">3.2.1.86</ecNumber>
    </submittedName>
</protein>
<dbReference type="RefSeq" id="WP_350262454.1">
    <property type="nucleotide sequence ID" value="NZ_CP158293.1"/>
</dbReference>
<evidence type="ECO:0000256" key="4">
    <source>
        <dbReference type="PROSITE-ProRule" id="PRU10055"/>
    </source>
</evidence>
<keyword evidence="7" id="KW-0614">Plasmid</keyword>
<dbReference type="NCBIfam" id="NF011589">
    <property type="entry name" value="PRK15014.1"/>
    <property type="match status" value="1"/>
</dbReference>
<proteinExistence type="inferred from homology"/>
<evidence type="ECO:0000313" key="7">
    <source>
        <dbReference type="EMBL" id="XBV47424.1"/>
    </source>
</evidence>